<dbReference type="Pfam" id="PF00829">
    <property type="entry name" value="Ribosomal_L21p"/>
    <property type="match status" value="1"/>
</dbReference>
<comment type="caution">
    <text evidence="3">The sequence shown here is derived from an EMBL/GenBank/DDBJ whole genome shotgun (WGS) entry which is preliminary data.</text>
</comment>
<dbReference type="OrthoDB" id="5994at2759"/>
<dbReference type="SUPFAM" id="SSF141091">
    <property type="entry name" value="L21p-like"/>
    <property type="match status" value="1"/>
</dbReference>
<keyword evidence="4" id="KW-1185">Reference proteome</keyword>
<comment type="similarity">
    <text evidence="1">Belongs to the bacterial ribosomal protein bL21 family.</text>
</comment>
<proteinExistence type="inferred from homology"/>
<dbReference type="GO" id="GO:0005762">
    <property type="term" value="C:mitochondrial large ribosomal subunit"/>
    <property type="evidence" value="ECO:0007669"/>
    <property type="project" value="TreeGrafter"/>
</dbReference>
<protein>
    <recommendedName>
        <fullName evidence="2">Large ribosomal subunit protein bL21m</fullName>
    </recommendedName>
</protein>
<evidence type="ECO:0000313" key="4">
    <source>
        <dbReference type="Proteomes" id="UP000837801"/>
    </source>
</evidence>
<evidence type="ECO:0000313" key="3">
    <source>
        <dbReference type="EMBL" id="CAH2355006.1"/>
    </source>
</evidence>
<gene>
    <name evidence="3" type="ORF">CLIB1423_20S01926</name>
</gene>
<evidence type="ECO:0000256" key="2">
    <source>
        <dbReference type="ARBA" id="ARBA00044129"/>
    </source>
</evidence>
<dbReference type="PANTHER" id="PTHR21349">
    <property type="entry name" value="50S RIBOSOMAL PROTEIN L21"/>
    <property type="match status" value="1"/>
</dbReference>
<organism evidence="3 4">
    <name type="scientific">[Candida] railenensis</name>
    <dbReference type="NCBI Taxonomy" id="45579"/>
    <lineage>
        <taxon>Eukaryota</taxon>
        <taxon>Fungi</taxon>
        <taxon>Dikarya</taxon>
        <taxon>Ascomycota</taxon>
        <taxon>Saccharomycotina</taxon>
        <taxon>Pichiomycetes</taxon>
        <taxon>Debaryomycetaceae</taxon>
        <taxon>Kurtzmaniella</taxon>
    </lineage>
</organism>
<dbReference type="InterPro" id="IPR036164">
    <property type="entry name" value="bL21-like_sf"/>
</dbReference>
<name>A0A9P0QUF4_9ASCO</name>
<dbReference type="GO" id="GO:0003735">
    <property type="term" value="F:structural constituent of ribosome"/>
    <property type="evidence" value="ECO:0007669"/>
    <property type="project" value="TreeGrafter"/>
</dbReference>
<dbReference type="InterPro" id="IPR028909">
    <property type="entry name" value="bL21-like"/>
</dbReference>
<keyword evidence="3" id="KW-0689">Ribosomal protein</keyword>
<keyword evidence="3" id="KW-0687">Ribonucleoprotein</keyword>
<dbReference type="Proteomes" id="UP000837801">
    <property type="component" value="Unassembled WGS sequence"/>
</dbReference>
<accession>A0A9P0QUF4</accession>
<dbReference type="EMBL" id="CAKXYY010000020">
    <property type="protein sequence ID" value="CAH2355006.1"/>
    <property type="molecule type" value="Genomic_DNA"/>
</dbReference>
<reference evidence="3" key="1">
    <citation type="submission" date="2022-03" db="EMBL/GenBank/DDBJ databases">
        <authorList>
            <person name="Legras J.-L."/>
            <person name="Devillers H."/>
            <person name="Grondin C."/>
        </authorList>
    </citation>
    <scope>NUCLEOTIDE SEQUENCE</scope>
    <source>
        <strain evidence="3">CLIB 1423</strain>
    </source>
</reference>
<sequence>MFARTFQGALSLSSRRLASTSAKIVPDLVPLKLDSIGSQSLYSVISIYNKKYLVTKGDKIILPFKLKDAEVGDSLIFNQVLTLGSPQYTYHDAKGIPQEAYNIQAKVVEITREPYYEVIRKKQRCRRGKTIPVEPYQTHLMINELKLT</sequence>
<dbReference type="AlphaFoldDB" id="A0A9P0QUF4"/>
<dbReference type="PANTHER" id="PTHR21349:SF0">
    <property type="entry name" value="LARGE RIBOSOMAL SUBUNIT PROTEIN BL21M"/>
    <property type="match status" value="1"/>
</dbReference>
<evidence type="ECO:0000256" key="1">
    <source>
        <dbReference type="ARBA" id="ARBA00008563"/>
    </source>
</evidence>